<gene>
    <name evidence="1" type="ORF">ANCCEY_13276</name>
</gene>
<accession>A0A0D6L965</accession>
<dbReference type="GO" id="GO:0005840">
    <property type="term" value="C:ribosome"/>
    <property type="evidence" value="ECO:0007669"/>
    <property type="project" value="InterPro"/>
</dbReference>
<dbReference type="PROSITE" id="PS00701">
    <property type="entry name" value="RIBOSOMAL_L16_2"/>
    <property type="match status" value="1"/>
</dbReference>
<keyword evidence="2" id="KW-1185">Reference proteome</keyword>
<evidence type="ECO:0000313" key="1">
    <source>
        <dbReference type="EMBL" id="EPB67633.1"/>
    </source>
</evidence>
<dbReference type="GO" id="GO:0003735">
    <property type="term" value="F:structural constituent of ribosome"/>
    <property type="evidence" value="ECO:0007669"/>
    <property type="project" value="InterPro"/>
</dbReference>
<evidence type="ECO:0000313" key="2">
    <source>
        <dbReference type="Proteomes" id="UP000054495"/>
    </source>
</evidence>
<dbReference type="Proteomes" id="UP000054495">
    <property type="component" value="Unassembled WGS sequence"/>
</dbReference>
<reference evidence="1 2" key="1">
    <citation type="submission" date="2013-05" db="EMBL/GenBank/DDBJ databases">
        <title>Draft genome of the parasitic nematode Anyclostoma ceylanicum.</title>
        <authorList>
            <person name="Mitreva M."/>
        </authorList>
    </citation>
    <scope>NUCLEOTIDE SEQUENCE [LARGE SCALE GENOMIC DNA]</scope>
</reference>
<organism evidence="1 2">
    <name type="scientific">Ancylostoma ceylanicum</name>
    <dbReference type="NCBI Taxonomy" id="53326"/>
    <lineage>
        <taxon>Eukaryota</taxon>
        <taxon>Metazoa</taxon>
        <taxon>Ecdysozoa</taxon>
        <taxon>Nematoda</taxon>
        <taxon>Chromadorea</taxon>
        <taxon>Rhabditida</taxon>
        <taxon>Rhabditina</taxon>
        <taxon>Rhabditomorpha</taxon>
        <taxon>Strongyloidea</taxon>
        <taxon>Ancylostomatidae</taxon>
        <taxon>Ancylostomatinae</taxon>
        <taxon>Ancylostoma</taxon>
    </lineage>
</organism>
<sequence length="59" mass="6664">MRSQQLVLQGVPLEDASEKVNLGRLMNMENDIKPEIMRRMGAGKGAWAAWWLRGLLLLA</sequence>
<dbReference type="AlphaFoldDB" id="A0A0D6L965"/>
<name>A0A0D6L965_9BILA</name>
<proteinExistence type="predicted"/>
<dbReference type="EMBL" id="KE125621">
    <property type="protein sequence ID" value="EPB67633.1"/>
    <property type="molecule type" value="Genomic_DNA"/>
</dbReference>
<dbReference type="GO" id="GO:0006412">
    <property type="term" value="P:translation"/>
    <property type="evidence" value="ECO:0007669"/>
    <property type="project" value="InterPro"/>
</dbReference>
<dbReference type="InterPro" id="IPR020798">
    <property type="entry name" value="Ribosomal_uL16_CS"/>
</dbReference>
<protein>
    <submittedName>
        <fullName evidence="1">Uncharacterized protein</fullName>
    </submittedName>
</protein>